<keyword evidence="4" id="KW-1003">Cell membrane</keyword>
<dbReference type="InterPro" id="IPR035965">
    <property type="entry name" value="PAS-like_dom_sf"/>
</dbReference>
<evidence type="ECO:0000256" key="1">
    <source>
        <dbReference type="ARBA" id="ARBA00000085"/>
    </source>
</evidence>
<dbReference type="CDD" id="cd00130">
    <property type="entry name" value="PAS"/>
    <property type="match status" value="1"/>
</dbReference>
<dbReference type="Pfam" id="PF00989">
    <property type="entry name" value="PAS"/>
    <property type="match status" value="1"/>
</dbReference>
<keyword evidence="10" id="KW-0067">ATP-binding</keyword>
<dbReference type="InterPro" id="IPR000700">
    <property type="entry name" value="PAS-assoc_C"/>
</dbReference>
<dbReference type="Proteomes" id="UP000178636">
    <property type="component" value="Unassembled WGS sequence"/>
</dbReference>
<evidence type="ECO:0000256" key="11">
    <source>
        <dbReference type="ARBA" id="ARBA00022989"/>
    </source>
</evidence>
<comment type="catalytic activity">
    <reaction evidence="1">
        <text>ATP + protein L-histidine = ADP + protein N-phospho-L-histidine.</text>
        <dbReference type="EC" id="2.7.13.3"/>
    </reaction>
</comment>
<dbReference type="GO" id="GO:0005524">
    <property type="term" value="F:ATP binding"/>
    <property type="evidence" value="ECO:0007669"/>
    <property type="project" value="UniProtKB-KW"/>
</dbReference>
<comment type="subcellular location">
    <subcellularLocation>
        <location evidence="2">Cell membrane</location>
        <topology evidence="2">Multi-pass membrane protein</topology>
    </subcellularLocation>
</comment>
<dbReference type="SMART" id="SM00387">
    <property type="entry name" value="HATPase_c"/>
    <property type="match status" value="1"/>
</dbReference>
<dbReference type="InterPro" id="IPR036890">
    <property type="entry name" value="HATPase_C_sf"/>
</dbReference>
<dbReference type="SUPFAM" id="SSF47384">
    <property type="entry name" value="Homodimeric domain of signal transducing histidine kinase"/>
    <property type="match status" value="1"/>
</dbReference>
<dbReference type="FunFam" id="3.30.565.10:FF:000006">
    <property type="entry name" value="Sensor histidine kinase WalK"/>
    <property type="match status" value="1"/>
</dbReference>
<dbReference type="GO" id="GO:0005886">
    <property type="term" value="C:plasma membrane"/>
    <property type="evidence" value="ECO:0007669"/>
    <property type="project" value="UniProtKB-SubCell"/>
</dbReference>
<dbReference type="SMART" id="SM00091">
    <property type="entry name" value="PAS"/>
    <property type="match status" value="1"/>
</dbReference>
<comment type="caution">
    <text evidence="18">The sequence shown here is derived from an EMBL/GenBank/DDBJ whole genome shotgun (WGS) entry which is preliminary data.</text>
</comment>
<dbReference type="GO" id="GO:0030295">
    <property type="term" value="F:protein kinase activator activity"/>
    <property type="evidence" value="ECO:0007669"/>
    <property type="project" value="TreeGrafter"/>
</dbReference>
<dbReference type="InterPro" id="IPR000014">
    <property type="entry name" value="PAS"/>
</dbReference>
<keyword evidence="12" id="KW-0902">Two-component regulatory system</keyword>
<evidence type="ECO:0000313" key="19">
    <source>
        <dbReference type="Proteomes" id="UP000178636"/>
    </source>
</evidence>
<protein>
    <recommendedName>
        <fullName evidence="3">histidine kinase</fullName>
        <ecNumber evidence="3">2.7.13.3</ecNumber>
    </recommendedName>
</protein>
<evidence type="ECO:0000256" key="3">
    <source>
        <dbReference type="ARBA" id="ARBA00012438"/>
    </source>
</evidence>
<evidence type="ECO:0000256" key="2">
    <source>
        <dbReference type="ARBA" id="ARBA00004651"/>
    </source>
</evidence>
<dbReference type="GO" id="GO:0007234">
    <property type="term" value="P:osmosensory signaling via phosphorelay pathway"/>
    <property type="evidence" value="ECO:0007669"/>
    <property type="project" value="TreeGrafter"/>
</dbReference>
<dbReference type="InterPro" id="IPR003661">
    <property type="entry name" value="HisK_dim/P_dom"/>
</dbReference>
<reference evidence="18 19" key="1">
    <citation type="journal article" date="2016" name="Nat. Commun.">
        <title>Thousands of microbial genomes shed light on interconnected biogeochemical processes in an aquifer system.</title>
        <authorList>
            <person name="Anantharaman K."/>
            <person name="Brown C.T."/>
            <person name="Hug L.A."/>
            <person name="Sharon I."/>
            <person name="Castelle C.J."/>
            <person name="Probst A.J."/>
            <person name="Thomas B.C."/>
            <person name="Singh A."/>
            <person name="Wilkins M.J."/>
            <person name="Karaoz U."/>
            <person name="Brodie E.L."/>
            <person name="Williams K.H."/>
            <person name="Hubbard S.S."/>
            <person name="Banfield J.F."/>
        </authorList>
    </citation>
    <scope>NUCLEOTIDE SEQUENCE [LARGE SCALE GENOMIC DNA]</scope>
</reference>
<dbReference type="InterPro" id="IPR005467">
    <property type="entry name" value="His_kinase_dom"/>
</dbReference>
<dbReference type="AlphaFoldDB" id="A0A1G2DDM2"/>
<keyword evidence="7 14" id="KW-0812">Transmembrane</keyword>
<feature type="transmembrane region" description="Helical" evidence="14">
    <location>
        <begin position="304"/>
        <end position="322"/>
    </location>
</feature>
<keyword evidence="9" id="KW-0418">Kinase</keyword>
<dbReference type="Gene3D" id="1.10.287.130">
    <property type="match status" value="1"/>
</dbReference>
<feature type="domain" description="Histidine kinase" evidence="15">
    <location>
        <begin position="465"/>
        <end position="681"/>
    </location>
</feature>
<dbReference type="CDD" id="cd12912">
    <property type="entry name" value="PDC2_MCP_like"/>
    <property type="match status" value="1"/>
</dbReference>
<dbReference type="PROSITE" id="PS50113">
    <property type="entry name" value="PAC"/>
    <property type="match status" value="1"/>
</dbReference>
<dbReference type="InterPro" id="IPR013767">
    <property type="entry name" value="PAS_fold"/>
</dbReference>
<keyword evidence="8" id="KW-0547">Nucleotide-binding</keyword>
<evidence type="ECO:0000313" key="18">
    <source>
        <dbReference type="EMBL" id="OGZ11552.1"/>
    </source>
</evidence>
<dbReference type="PANTHER" id="PTHR42878">
    <property type="entry name" value="TWO-COMPONENT HISTIDINE KINASE"/>
    <property type="match status" value="1"/>
</dbReference>
<dbReference type="SUPFAM" id="SSF103190">
    <property type="entry name" value="Sensory domain-like"/>
    <property type="match status" value="1"/>
</dbReference>
<keyword evidence="11 14" id="KW-1133">Transmembrane helix</keyword>
<dbReference type="Pfam" id="PF02743">
    <property type="entry name" value="dCache_1"/>
    <property type="match status" value="1"/>
</dbReference>
<dbReference type="EC" id="2.7.13.3" evidence="3"/>
<evidence type="ECO:0000259" key="16">
    <source>
        <dbReference type="PROSITE" id="PS50112"/>
    </source>
</evidence>
<dbReference type="CDD" id="cd18773">
    <property type="entry name" value="PDC1_HK_sensor"/>
    <property type="match status" value="1"/>
</dbReference>
<feature type="domain" description="PAS" evidence="16">
    <location>
        <begin position="331"/>
        <end position="404"/>
    </location>
</feature>
<dbReference type="SUPFAM" id="SSF55874">
    <property type="entry name" value="ATPase domain of HSP90 chaperone/DNA topoisomerase II/histidine kinase"/>
    <property type="match status" value="1"/>
</dbReference>
<dbReference type="InterPro" id="IPR033479">
    <property type="entry name" value="dCache_1"/>
</dbReference>
<gene>
    <name evidence="18" type="ORF">A3C93_00935</name>
</gene>
<dbReference type="SUPFAM" id="SSF55785">
    <property type="entry name" value="PYP-like sensor domain (PAS domain)"/>
    <property type="match status" value="1"/>
</dbReference>
<dbReference type="Pfam" id="PF02518">
    <property type="entry name" value="HATPase_c"/>
    <property type="match status" value="1"/>
</dbReference>
<evidence type="ECO:0000256" key="6">
    <source>
        <dbReference type="ARBA" id="ARBA00022679"/>
    </source>
</evidence>
<accession>A0A1G2DDM2</accession>
<evidence type="ECO:0000256" key="9">
    <source>
        <dbReference type="ARBA" id="ARBA00022777"/>
    </source>
</evidence>
<dbReference type="Gene3D" id="3.30.450.20">
    <property type="entry name" value="PAS domain"/>
    <property type="match status" value="2"/>
</dbReference>
<keyword evidence="6" id="KW-0808">Transferase</keyword>
<dbReference type="InterPro" id="IPR036097">
    <property type="entry name" value="HisK_dim/P_sf"/>
</dbReference>
<dbReference type="EMBL" id="MHLO01000032">
    <property type="protein sequence ID" value="OGZ11552.1"/>
    <property type="molecule type" value="Genomic_DNA"/>
</dbReference>
<evidence type="ECO:0000259" key="17">
    <source>
        <dbReference type="PROSITE" id="PS50113"/>
    </source>
</evidence>
<dbReference type="STRING" id="1798664.A3C93_00935"/>
<feature type="domain" description="PAC" evidence="17">
    <location>
        <begin position="409"/>
        <end position="461"/>
    </location>
</feature>
<dbReference type="PROSITE" id="PS50109">
    <property type="entry name" value="HIS_KIN"/>
    <property type="match status" value="1"/>
</dbReference>
<dbReference type="PROSITE" id="PS50112">
    <property type="entry name" value="PAS"/>
    <property type="match status" value="1"/>
</dbReference>
<evidence type="ECO:0000256" key="4">
    <source>
        <dbReference type="ARBA" id="ARBA00022475"/>
    </source>
</evidence>
<dbReference type="CDD" id="cd00082">
    <property type="entry name" value="HisKA"/>
    <property type="match status" value="1"/>
</dbReference>
<dbReference type="GO" id="GO:0000156">
    <property type="term" value="F:phosphorelay response regulator activity"/>
    <property type="evidence" value="ECO:0007669"/>
    <property type="project" value="TreeGrafter"/>
</dbReference>
<evidence type="ECO:0000256" key="7">
    <source>
        <dbReference type="ARBA" id="ARBA00022692"/>
    </source>
</evidence>
<sequence length="682" mass="75087">MSPKTNAPLSHSVFAKTTKRLSVFWLLLLIILPLVIAAIYTTLGVFRDHNTLALERRGAIAYLAASMAKENLEKIIDVGVSLSTRVQFQKLVESGKWNEAIKLMESVPKDFPYIQQATLFDPQGIIRAATPLTPELSAIMGKDFSYRDYYKGVSKNWEPYVAEAIKPAVPLGYNLIPVATPIKSQQGAVLGILLLNIKLDAIAAWSKKIDVGPTGFVYIVDQRGHLIAHPTLLPTEDIVDFSSVPAVQKTLKGERGVEVLFNPIENEERVTAYEPVPQYGWGVAVVEPARTAFAERNKEAGRVAILWVLIIFAVGLFTYRLLQDRAVISDQRDRERLLLESIGDGVIAIDRTWNIISWNKSATVLSGWSREEALGRPLREVVRFVRESDKKENIVFIEEVMLYGEQRSMENHTLLIRKDGAEIRIGDSAAPVFSASGKVAGAIIIFRDVSKEREAQKIREEILSETIHDLRAPATAIKSAAALYGDPEELARDPEALKEGVEVIKEANARMLDLINTLLAKARGDAGILERERVSLSSVISGIVKESGPEAARKNVKITYLPSEKPPYVLANIGRLKEIFSNLIDNAVKYNNNGGTITIAHQTESDLIKTTIRDTGIGVSAEDLSKLFTPYFRASTREKIQGTGLGLFTVKKFVEEAGGSIAVDSTTGKGATFTVSLPLAQN</sequence>
<evidence type="ECO:0000256" key="14">
    <source>
        <dbReference type="SAM" id="Phobius"/>
    </source>
</evidence>
<keyword evidence="13 14" id="KW-0472">Membrane</keyword>
<dbReference type="GO" id="GO:0000155">
    <property type="term" value="F:phosphorelay sensor kinase activity"/>
    <property type="evidence" value="ECO:0007669"/>
    <property type="project" value="InterPro"/>
</dbReference>
<dbReference type="InterPro" id="IPR050351">
    <property type="entry name" value="BphY/WalK/GraS-like"/>
</dbReference>
<keyword evidence="5" id="KW-0597">Phosphoprotein</keyword>
<dbReference type="PRINTS" id="PR00344">
    <property type="entry name" value="BCTRLSENSOR"/>
</dbReference>
<evidence type="ECO:0000256" key="12">
    <source>
        <dbReference type="ARBA" id="ARBA00023012"/>
    </source>
</evidence>
<dbReference type="SMART" id="SM00388">
    <property type="entry name" value="HisKA"/>
    <property type="match status" value="1"/>
</dbReference>
<dbReference type="NCBIfam" id="TIGR00229">
    <property type="entry name" value="sensory_box"/>
    <property type="match status" value="1"/>
</dbReference>
<dbReference type="CDD" id="cd00075">
    <property type="entry name" value="HATPase"/>
    <property type="match status" value="1"/>
</dbReference>
<dbReference type="InterPro" id="IPR003594">
    <property type="entry name" value="HATPase_dom"/>
</dbReference>
<evidence type="ECO:0000259" key="15">
    <source>
        <dbReference type="PROSITE" id="PS50109"/>
    </source>
</evidence>
<dbReference type="GO" id="GO:0006355">
    <property type="term" value="P:regulation of DNA-templated transcription"/>
    <property type="evidence" value="ECO:0007669"/>
    <property type="project" value="InterPro"/>
</dbReference>
<dbReference type="PANTHER" id="PTHR42878:SF7">
    <property type="entry name" value="SENSOR HISTIDINE KINASE GLRK"/>
    <property type="match status" value="1"/>
</dbReference>
<evidence type="ECO:0000256" key="8">
    <source>
        <dbReference type="ARBA" id="ARBA00022741"/>
    </source>
</evidence>
<evidence type="ECO:0000256" key="10">
    <source>
        <dbReference type="ARBA" id="ARBA00022840"/>
    </source>
</evidence>
<proteinExistence type="predicted"/>
<dbReference type="InterPro" id="IPR029151">
    <property type="entry name" value="Sensor-like_sf"/>
</dbReference>
<name>A0A1G2DDM2_9BACT</name>
<organism evidence="18 19">
    <name type="scientific">Candidatus Lloydbacteria bacterium RIFCSPHIGHO2_02_FULL_54_17</name>
    <dbReference type="NCBI Taxonomy" id="1798664"/>
    <lineage>
        <taxon>Bacteria</taxon>
        <taxon>Candidatus Lloydiibacteriota</taxon>
    </lineage>
</organism>
<evidence type="ECO:0000256" key="5">
    <source>
        <dbReference type="ARBA" id="ARBA00022553"/>
    </source>
</evidence>
<dbReference type="Gene3D" id="3.30.565.10">
    <property type="entry name" value="Histidine kinase-like ATPase, C-terminal domain"/>
    <property type="match status" value="1"/>
</dbReference>
<evidence type="ECO:0000256" key="13">
    <source>
        <dbReference type="ARBA" id="ARBA00023136"/>
    </source>
</evidence>
<dbReference type="InterPro" id="IPR004358">
    <property type="entry name" value="Sig_transdc_His_kin-like_C"/>
</dbReference>